<comment type="similarity">
    <text evidence="1">Belongs to the gamma-type SASP family.</text>
</comment>
<dbReference type="NCBIfam" id="TIGR01442">
    <property type="entry name" value="SASP_gamma"/>
    <property type="match status" value="1"/>
</dbReference>
<evidence type="ECO:0000256" key="4">
    <source>
        <dbReference type="ARBA" id="ARBA00022969"/>
    </source>
</evidence>
<evidence type="ECO:0000256" key="3">
    <source>
        <dbReference type="ARBA" id="ARBA00022737"/>
    </source>
</evidence>
<keyword evidence="7" id="KW-1185">Reference proteome</keyword>
<feature type="compositionally biased region" description="Low complexity" evidence="5">
    <location>
        <begin position="52"/>
        <end position="81"/>
    </location>
</feature>
<protein>
    <recommendedName>
        <fullName evidence="2">Small, acid-soluble spore protein gamma-type</fullName>
    </recommendedName>
</protein>
<accession>A0ABV2PRE8</accession>
<dbReference type="Proteomes" id="UP001549363">
    <property type="component" value="Unassembled WGS sequence"/>
</dbReference>
<keyword evidence="4" id="KW-0749">Sporulation</keyword>
<dbReference type="Pfam" id="PF04259">
    <property type="entry name" value="SASP_gamma"/>
    <property type="match status" value="1"/>
</dbReference>
<reference evidence="6 7" key="1">
    <citation type="submission" date="2024-06" db="EMBL/GenBank/DDBJ databases">
        <title>Sorghum-associated microbial communities from plants grown in Nebraska, USA.</title>
        <authorList>
            <person name="Schachtman D."/>
        </authorList>
    </citation>
    <scope>NUCLEOTIDE SEQUENCE [LARGE SCALE GENOMIC DNA]</scope>
    <source>
        <strain evidence="6 7">736</strain>
    </source>
</reference>
<sequence>MPNNNNNQYVNQIKQQIQQAEANKNQASGRFATPNAMNSMNEEFGTETDVNQVKQQIQQAEAKKIQASGRNANNGYGNNTN</sequence>
<proteinExistence type="inferred from homology"/>
<dbReference type="InterPro" id="IPR006341">
    <property type="entry name" value="Spore_gamma"/>
</dbReference>
<name>A0ABV2PRE8_9BACI</name>
<evidence type="ECO:0000313" key="6">
    <source>
        <dbReference type="EMBL" id="MET4563522.1"/>
    </source>
</evidence>
<evidence type="ECO:0000256" key="5">
    <source>
        <dbReference type="SAM" id="MobiDB-lite"/>
    </source>
</evidence>
<evidence type="ECO:0000313" key="7">
    <source>
        <dbReference type="Proteomes" id="UP001549363"/>
    </source>
</evidence>
<evidence type="ECO:0000256" key="1">
    <source>
        <dbReference type="ARBA" id="ARBA00006710"/>
    </source>
</evidence>
<comment type="caution">
    <text evidence="6">The sequence shown here is derived from an EMBL/GenBank/DDBJ whole genome shotgun (WGS) entry which is preliminary data.</text>
</comment>
<dbReference type="EMBL" id="JBEPSB010000046">
    <property type="protein sequence ID" value="MET4563522.1"/>
    <property type="molecule type" value="Genomic_DNA"/>
</dbReference>
<gene>
    <name evidence="6" type="ORF">ABIA69_004742</name>
</gene>
<keyword evidence="3" id="KW-0677">Repeat</keyword>
<evidence type="ECO:0000256" key="2">
    <source>
        <dbReference type="ARBA" id="ARBA00014721"/>
    </source>
</evidence>
<organism evidence="6 7">
    <name type="scientific">Lysinibacillus parviboronicapiens</name>
    <dbReference type="NCBI Taxonomy" id="436516"/>
    <lineage>
        <taxon>Bacteria</taxon>
        <taxon>Bacillati</taxon>
        <taxon>Bacillota</taxon>
        <taxon>Bacilli</taxon>
        <taxon>Bacillales</taxon>
        <taxon>Bacillaceae</taxon>
        <taxon>Lysinibacillus</taxon>
    </lineage>
</organism>
<feature type="region of interest" description="Disordered" evidence="5">
    <location>
        <begin position="43"/>
        <end position="81"/>
    </location>
</feature>
<dbReference type="RefSeq" id="WP_107926570.1">
    <property type="nucleotide sequence ID" value="NZ_CP073713.1"/>
</dbReference>